<feature type="transmembrane region" description="Helical" evidence="1">
    <location>
        <begin position="113"/>
        <end position="130"/>
    </location>
</feature>
<dbReference type="InterPro" id="IPR021683">
    <property type="entry name" value="DUF3267"/>
</dbReference>
<protein>
    <submittedName>
        <fullName evidence="2">DUF3267 domain-containing protein</fullName>
    </submittedName>
</protein>
<gene>
    <name evidence="2" type="ORF">D1B33_10785</name>
</gene>
<feature type="transmembrane region" description="Helical" evidence="1">
    <location>
        <begin position="21"/>
        <end position="40"/>
    </location>
</feature>
<organism evidence="2 3">
    <name type="scientific">Ureibacillus yapensis</name>
    <dbReference type="NCBI Taxonomy" id="2304605"/>
    <lineage>
        <taxon>Bacteria</taxon>
        <taxon>Bacillati</taxon>
        <taxon>Bacillota</taxon>
        <taxon>Bacilli</taxon>
        <taxon>Bacillales</taxon>
        <taxon>Caryophanaceae</taxon>
        <taxon>Ureibacillus</taxon>
    </lineage>
</organism>
<name>A0A396S637_9BACL</name>
<dbReference type="RefSeq" id="WP_118876410.1">
    <property type="nucleotide sequence ID" value="NZ_QWEI01000005.1"/>
</dbReference>
<comment type="caution">
    <text evidence="2">The sequence shown here is derived from an EMBL/GenBank/DDBJ whole genome shotgun (WGS) entry which is preliminary data.</text>
</comment>
<feature type="transmembrane region" description="Helical" evidence="1">
    <location>
        <begin position="136"/>
        <end position="154"/>
    </location>
</feature>
<dbReference type="Pfam" id="PF11667">
    <property type="entry name" value="DUF3267"/>
    <property type="match status" value="1"/>
</dbReference>
<reference evidence="2 3" key="1">
    <citation type="submission" date="2018-08" db="EMBL/GenBank/DDBJ databases">
        <title>Lysinibacillus sp. YLB-03 draft genome sequence.</title>
        <authorList>
            <person name="Yu L."/>
        </authorList>
    </citation>
    <scope>NUCLEOTIDE SEQUENCE [LARGE SCALE GENOMIC DNA]</scope>
    <source>
        <strain evidence="2 3">YLB-03</strain>
    </source>
</reference>
<dbReference type="AlphaFoldDB" id="A0A396S637"/>
<dbReference type="OrthoDB" id="9789112at2"/>
<sequence length="182" mass="20497">MSPDATPTIIKLDMRQIAKMNILLTIGLCLLFLIVNGLIHQNFAGSITVWDFLLFFMFYFILIVLHEVFHLIGFMVFGKVAYKQLDYGINLKLGVAYATTTQPLSNKAMKRSLLLPFWTTGALPSIIGLAANSNLLVILGAFLIAGAVGDFYMYKELRKFPNDALVKDDPELPQLYVFKERI</sequence>
<accession>A0A396S637</accession>
<evidence type="ECO:0000256" key="1">
    <source>
        <dbReference type="SAM" id="Phobius"/>
    </source>
</evidence>
<evidence type="ECO:0000313" key="2">
    <source>
        <dbReference type="EMBL" id="RHW36119.1"/>
    </source>
</evidence>
<keyword evidence="1" id="KW-0472">Membrane</keyword>
<dbReference type="EMBL" id="QWEI01000005">
    <property type="protein sequence ID" value="RHW36119.1"/>
    <property type="molecule type" value="Genomic_DNA"/>
</dbReference>
<dbReference type="Proteomes" id="UP000265692">
    <property type="component" value="Unassembled WGS sequence"/>
</dbReference>
<proteinExistence type="predicted"/>
<evidence type="ECO:0000313" key="3">
    <source>
        <dbReference type="Proteomes" id="UP000265692"/>
    </source>
</evidence>
<keyword evidence="1" id="KW-1133">Transmembrane helix</keyword>
<keyword evidence="3" id="KW-1185">Reference proteome</keyword>
<feature type="transmembrane region" description="Helical" evidence="1">
    <location>
        <begin position="52"/>
        <end position="77"/>
    </location>
</feature>
<keyword evidence="1" id="KW-0812">Transmembrane</keyword>